<evidence type="ECO:0000256" key="13">
    <source>
        <dbReference type="ARBA" id="ARBA00023136"/>
    </source>
</evidence>
<keyword evidence="7" id="KW-0106">Calcium</keyword>
<evidence type="ECO:0000256" key="5">
    <source>
        <dbReference type="ARBA" id="ARBA00022692"/>
    </source>
</evidence>
<evidence type="ECO:0000256" key="9">
    <source>
        <dbReference type="ARBA" id="ARBA00022842"/>
    </source>
</evidence>
<dbReference type="SUPFAM" id="SSF56784">
    <property type="entry name" value="HAD-like"/>
    <property type="match status" value="1"/>
</dbReference>
<evidence type="ECO:0000256" key="7">
    <source>
        <dbReference type="ARBA" id="ARBA00022837"/>
    </source>
</evidence>
<evidence type="ECO:0000256" key="8">
    <source>
        <dbReference type="ARBA" id="ARBA00022840"/>
    </source>
</evidence>
<dbReference type="PROSITE" id="PS00154">
    <property type="entry name" value="ATPASE_E1_E2"/>
    <property type="match status" value="1"/>
</dbReference>
<feature type="transmembrane region" description="Helical" evidence="15">
    <location>
        <begin position="64"/>
        <end position="82"/>
    </location>
</feature>
<keyword evidence="11 15" id="KW-1133">Transmembrane helix</keyword>
<protein>
    <recommendedName>
        <fullName evidence="2">P-type Ca(2+) transporter</fullName>
        <ecNumber evidence="2">7.2.2.10</ecNumber>
    </recommendedName>
</protein>
<dbReference type="InterPro" id="IPR018303">
    <property type="entry name" value="ATPase_P-typ_P_site"/>
</dbReference>
<dbReference type="SFLD" id="SFLDF00027">
    <property type="entry name" value="p-type_atpase"/>
    <property type="match status" value="1"/>
</dbReference>
<dbReference type="Pfam" id="PF00690">
    <property type="entry name" value="Cation_ATPase_N"/>
    <property type="match status" value="1"/>
</dbReference>
<dbReference type="EC" id="7.2.2.10" evidence="2"/>
<dbReference type="Pfam" id="PF00689">
    <property type="entry name" value="Cation_ATPase_C"/>
    <property type="match status" value="1"/>
</dbReference>
<dbReference type="InterPro" id="IPR044492">
    <property type="entry name" value="P_typ_ATPase_HD_dom"/>
</dbReference>
<keyword evidence="12" id="KW-0406">Ion transport</keyword>
<dbReference type="InterPro" id="IPR023298">
    <property type="entry name" value="ATPase_P-typ_TM_dom_sf"/>
</dbReference>
<feature type="transmembrane region" description="Helical" evidence="15">
    <location>
        <begin position="268"/>
        <end position="287"/>
    </location>
</feature>
<evidence type="ECO:0000313" key="18">
    <source>
        <dbReference type="Proteomes" id="UP000515268"/>
    </source>
</evidence>
<feature type="transmembrane region" description="Helical" evidence="15">
    <location>
        <begin position="1044"/>
        <end position="1066"/>
    </location>
</feature>
<keyword evidence="6" id="KW-0547">Nucleotide-binding</keyword>
<evidence type="ECO:0000256" key="11">
    <source>
        <dbReference type="ARBA" id="ARBA00022989"/>
    </source>
</evidence>
<gene>
    <name evidence="17" type="ORF">PVPCR_0200770</name>
</gene>
<evidence type="ECO:0000256" key="15">
    <source>
        <dbReference type="SAM" id="Phobius"/>
    </source>
</evidence>
<evidence type="ECO:0000259" key="16">
    <source>
        <dbReference type="SMART" id="SM00831"/>
    </source>
</evidence>
<dbReference type="SFLD" id="SFLDS00003">
    <property type="entry name" value="Haloacid_Dehalogenase"/>
    <property type="match status" value="1"/>
</dbReference>
<dbReference type="SFLD" id="SFLDG00002">
    <property type="entry name" value="C1.7:_P-type_atpase_like"/>
    <property type="match status" value="1"/>
</dbReference>
<dbReference type="GO" id="GO:0005388">
    <property type="term" value="F:P-type calcium transporter activity"/>
    <property type="evidence" value="ECO:0007669"/>
    <property type="project" value="UniProtKB-EC"/>
</dbReference>
<dbReference type="PRINTS" id="PR00119">
    <property type="entry name" value="CATATPASE"/>
</dbReference>
<dbReference type="InterPro" id="IPR023299">
    <property type="entry name" value="ATPase_P-typ_cyto_dom_N"/>
</dbReference>
<feature type="transmembrane region" description="Helical" evidence="15">
    <location>
        <begin position="1011"/>
        <end position="1029"/>
    </location>
</feature>
<dbReference type="InterPro" id="IPR059000">
    <property type="entry name" value="ATPase_P-type_domA"/>
</dbReference>
<evidence type="ECO:0000256" key="12">
    <source>
        <dbReference type="ARBA" id="ARBA00023065"/>
    </source>
</evidence>
<feature type="transmembrane region" description="Helical" evidence="15">
    <location>
        <begin position="94"/>
        <end position="113"/>
    </location>
</feature>
<dbReference type="NCBIfam" id="TIGR01494">
    <property type="entry name" value="ATPase_P-type"/>
    <property type="match status" value="2"/>
</dbReference>
<dbReference type="InterPro" id="IPR004014">
    <property type="entry name" value="ATPase_P-typ_cation-transptr_N"/>
</dbReference>
<dbReference type="Pfam" id="PF00122">
    <property type="entry name" value="E1-E2_ATPase"/>
    <property type="match status" value="1"/>
</dbReference>
<dbReference type="PRINTS" id="PR00120">
    <property type="entry name" value="HATPASE"/>
</dbReference>
<evidence type="ECO:0000256" key="10">
    <source>
        <dbReference type="ARBA" id="ARBA00022967"/>
    </source>
</evidence>
<organism evidence="17 18">
    <name type="scientific">Plasmodium vinckei petteri</name>
    <dbReference type="NCBI Taxonomy" id="138298"/>
    <lineage>
        <taxon>Eukaryota</taxon>
        <taxon>Sar</taxon>
        <taxon>Alveolata</taxon>
        <taxon>Apicomplexa</taxon>
        <taxon>Aconoidasida</taxon>
        <taxon>Haemosporida</taxon>
        <taxon>Plasmodiidae</taxon>
        <taxon>Plasmodium</taxon>
        <taxon>Plasmodium (Vinckeia)</taxon>
    </lineage>
</organism>
<dbReference type="SUPFAM" id="SSF81653">
    <property type="entry name" value="Calcium ATPase, transduction domain A"/>
    <property type="match status" value="1"/>
</dbReference>
<dbReference type="GO" id="GO:0016887">
    <property type="term" value="F:ATP hydrolysis activity"/>
    <property type="evidence" value="ECO:0007669"/>
    <property type="project" value="InterPro"/>
</dbReference>
<dbReference type="FunFam" id="1.20.1110.10:FF:000027">
    <property type="entry name" value="Calcium-transporting ATPase, putative"/>
    <property type="match status" value="1"/>
</dbReference>
<keyword evidence="5 15" id="KW-0812">Transmembrane</keyword>
<dbReference type="SUPFAM" id="SSF81660">
    <property type="entry name" value="Metal cation-transporting ATPase, ATP-binding domain N"/>
    <property type="match status" value="1"/>
</dbReference>
<name>A0A6V7SBX6_PLAVN</name>
<proteinExistence type="inferred from homology"/>
<dbReference type="FunFam" id="2.70.150.10:FF:000014">
    <property type="entry name" value="Calcium-transporting ATPase, putative"/>
    <property type="match status" value="1"/>
</dbReference>
<keyword evidence="4" id="KW-0109">Calcium transport</keyword>
<dbReference type="Gene3D" id="3.40.50.1000">
    <property type="entry name" value="HAD superfamily/HAD-like"/>
    <property type="match status" value="2"/>
</dbReference>
<dbReference type="Pfam" id="PF08282">
    <property type="entry name" value="Hydrolase_3"/>
    <property type="match status" value="1"/>
</dbReference>
<feature type="transmembrane region" description="Helical" evidence="15">
    <location>
        <begin position="935"/>
        <end position="958"/>
    </location>
</feature>
<keyword evidence="18" id="KW-1185">Reference proteome</keyword>
<comment type="similarity">
    <text evidence="14">Belongs to the cation transport ATPase (P-type) (TC 3.A.3) family.</text>
</comment>
<keyword evidence="3" id="KW-0813">Transport</keyword>
<keyword evidence="8" id="KW-0067">ATP-binding</keyword>
<dbReference type="AlphaFoldDB" id="A0A6V7SBX6"/>
<sequence>MEDILKYAHIYNVEDVLKAVKVDENRGLSENEIRKRIMQYGFNELEVEKKKGIFELILNQFDDLLVKILLLAAFVSFALTLLDMKDNEVALCDFIEPVVILMILILNAAVGVWQECNAEKSLEALKQLQPTKAKVLREGKWEVIDSKYLTVGDIIELSVGNKTPADVRIIKIFSTSIKAEQSMLTGESCSVDKYAEKLDESLKNCEIQLKKNILFSSTAIVAGRCIAVVIKIGMKTEIGNIQHAVIESNNEETDTPLQIKIDSFGKQLSKIIFIICVTVWIINFKHFSDPVHESFLYGCLYYFKISVALAVAAIPEGLPAVITTCLALGTRRMVKKNAIVRKLQSVETLGCTTVICSDKTGTLTTNQMTATVFHIFRESNTLKEYQLCQRGETYFFYETNTNQDDEEDSFFKKLKDEENNESNYKKKISKNIIHDEDDSSDEREPLMKMKSSVNTIISRGSKIIDDKINKYSYSDFDYHFYMCLCNCNEASILCNSNNKIVKTFGDSTELALLHFVHNFNIIPNNAKNNKMTTGYEKLNSGSKKNSDVDTDCDSLYNSEKKTKVSDKKSEPSFPSECITAWRSECTTMRIIEFTRERKLMSVIVENNKNEYILYCKGAPENIINRCKYYMSKNDVRPLNDSLKSEILNKIKNMGKRALRTLSFAYKKVKANDINIKNAEDYYKLEYDLIYIGGLGIIDPPRKYVGKAISLCHLAGIRVFMITGDNIDTAKAIAKEIHILNSDDSDKYSCCFNGREFEELPLEKQKYILKNYQQIVFCRTEPKHKKNIVKILKDLGETVAMTGDGVNDAPALKSADIGIAMGINGTQVAKEASDIVLADDNFNTIVEAIKEGRCIYNNMKAFIRYLISSNIGEVASIFITAILGIPDSLAPVQLLWVNLVTDGLPATALGFNPPEHDVMKCKPRHRNDNLINGLTLLRYIIIGTYVGIATVSIFVYWFVFYPDMDNHTLINFYQLSHYNQCKTWENFKVNKVYGMSEDLCSYFSAGKVKASTLSLSVLVLIEMFNALNALSEYNSLFVLPPWRNMYLVFATIVFLWSFPVIIIDEIIKFYAKKQLNKELGYGKKLKTH</sequence>
<dbReference type="SUPFAM" id="SSF81665">
    <property type="entry name" value="Calcium ATPase, transmembrane domain M"/>
    <property type="match status" value="1"/>
</dbReference>
<dbReference type="GO" id="GO:0005524">
    <property type="term" value="F:ATP binding"/>
    <property type="evidence" value="ECO:0007669"/>
    <property type="project" value="UniProtKB-KW"/>
</dbReference>
<dbReference type="SMART" id="SM00831">
    <property type="entry name" value="Cation_ATPase_N"/>
    <property type="match status" value="1"/>
</dbReference>
<dbReference type="Proteomes" id="UP000515268">
    <property type="component" value="Chromosome PVPCR_02"/>
</dbReference>
<dbReference type="GO" id="GO:0016020">
    <property type="term" value="C:membrane"/>
    <property type="evidence" value="ECO:0007669"/>
    <property type="project" value="UniProtKB-SubCell"/>
</dbReference>
<dbReference type="VEuPathDB" id="PlasmoDB:PVPCR_0200770"/>
<dbReference type="FunFam" id="3.40.50.1000:FF:000083">
    <property type="entry name" value="Sodium/potassium-transporting ATPase subunit alpha"/>
    <property type="match status" value="1"/>
</dbReference>
<dbReference type="Gene3D" id="1.20.1110.10">
    <property type="entry name" value="Calcium-transporting ATPase, transmembrane domain"/>
    <property type="match status" value="2"/>
</dbReference>
<dbReference type="InterPro" id="IPR006068">
    <property type="entry name" value="ATPase_P-typ_cation-transptr_C"/>
</dbReference>
<dbReference type="OrthoDB" id="3352408at2759"/>
<keyword evidence="13 15" id="KW-0472">Membrane</keyword>
<dbReference type="InterPro" id="IPR023214">
    <property type="entry name" value="HAD_sf"/>
</dbReference>
<feature type="domain" description="Cation-transporting P-type ATPase N-terminal" evidence="16">
    <location>
        <begin position="7"/>
        <end position="81"/>
    </location>
</feature>
<evidence type="ECO:0000256" key="14">
    <source>
        <dbReference type="ARBA" id="ARBA00038148"/>
    </source>
</evidence>
<reference evidence="17 18" key="1">
    <citation type="submission" date="2020-08" db="EMBL/GenBank/DDBJ databases">
        <authorList>
            <person name="Ramaprasad A."/>
        </authorList>
    </citation>
    <scope>NUCLEOTIDE SEQUENCE [LARGE SCALE GENOMIC DNA]</scope>
</reference>
<dbReference type="Pfam" id="PF13246">
    <property type="entry name" value="Cation_ATPase"/>
    <property type="match status" value="1"/>
</dbReference>
<dbReference type="InterPro" id="IPR008250">
    <property type="entry name" value="ATPase_P-typ_transduc_dom_A_sf"/>
</dbReference>
<evidence type="ECO:0000313" key="17">
    <source>
        <dbReference type="EMBL" id="CAD2096117.1"/>
    </source>
</evidence>
<evidence type="ECO:0000256" key="4">
    <source>
        <dbReference type="ARBA" id="ARBA00022568"/>
    </source>
</evidence>
<dbReference type="PANTHER" id="PTHR42861">
    <property type="entry name" value="CALCIUM-TRANSPORTING ATPASE"/>
    <property type="match status" value="1"/>
</dbReference>
<keyword evidence="10" id="KW-1278">Translocase</keyword>
<evidence type="ECO:0000256" key="1">
    <source>
        <dbReference type="ARBA" id="ARBA00004141"/>
    </source>
</evidence>
<evidence type="ECO:0000256" key="3">
    <source>
        <dbReference type="ARBA" id="ARBA00022448"/>
    </source>
</evidence>
<comment type="subcellular location">
    <subcellularLocation>
        <location evidence="1">Membrane</location>
        <topology evidence="1">Multi-pass membrane protein</topology>
    </subcellularLocation>
</comment>
<dbReference type="EMBL" id="LR865407">
    <property type="protein sequence ID" value="CAD2096117.1"/>
    <property type="molecule type" value="Genomic_DNA"/>
</dbReference>
<evidence type="ECO:0000256" key="6">
    <source>
        <dbReference type="ARBA" id="ARBA00022741"/>
    </source>
</evidence>
<keyword evidence="9" id="KW-0460">Magnesium</keyword>
<accession>A0A6V7SBX6</accession>
<dbReference type="Gene3D" id="3.40.1110.10">
    <property type="entry name" value="Calcium-transporting ATPase, cytoplasmic domain N"/>
    <property type="match status" value="2"/>
</dbReference>
<dbReference type="InterPro" id="IPR036412">
    <property type="entry name" value="HAD-like_sf"/>
</dbReference>
<feature type="transmembrane region" description="Helical" evidence="15">
    <location>
        <begin position="307"/>
        <end position="329"/>
    </location>
</feature>
<evidence type="ECO:0000256" key="2">
    <source>
        <dbReference type="ARBA" id="ARBA00012790"/>
    </source>
</evidence>
<dbReference type="Gene3D" id="2.70.150.10">
    <property type="entry name" value="Calcium-transporting ATPase, cytoplasmic transduction domain A"/>
    <property type="match status" value="1"/>
</dbReference>
<dbReference type="FunFam" id="1.20.1110.10:FF:000037">
    <property type="entry name" value="Calcium-transporting ATPase, putative"/>
    <property type="match status" value="1"/>
</dbReference>
<dbReference type="InterPro" id="IPR001757">
    <property type="entry name" value="P_typ_ATPase"/>
</dbReference>
<feature type="transmembrane region" description="Helical" evidence="15">
    <location>
        <begin position="861"/>
        <end position="884"/>
    </location>
</feature>